<dbReference type="Proteomes" id="UP000033441">
    <property type="component" value="Unassembled WGS sequence"/>
</dbReference>
<name>A0A0F3NAS5_ANAPH</name>
<evidence type="ECO:0000313" key="2">
    <source>
        <dbReference type="Proteomes" id="UP000033441"/>
    </source>
</evidence>
<gene>
    <name evidence="1" type="ORF">APHMUC_0612</name>
</gene>
<sequence length="340" mass="38102">MEILGYFKQLVASSIQREATRLYCTVGHPPAIKRLNRLEFLQVRKNSAQDIEDMVGEILTEESRIALDTHGEVQVSLEFDALHALHIFITKTQHSTEIIGIIKKLHLPTREDLPKELIQVVSSATYGIILLGGNHCCNKDLTIQCLINTVSEAHKRLILTFGMPNTHNEHLENAIVSSYPLSQANMELIRCYAADIVVFSKITPDIMKLAHDCVMQGILVIVQVDASSPAHTVTRAISMFPDRKSGINFLADNLLGIAFQVLVSLKLSSDSLYLCDFIMNNDEIKQCIMDDKVATIESKKIVEMINKLIEDEKLTHYDAHPIFVNLMNSFGKAIEATDVF</sequence>
<accession>A0A0F3NAS5</accession>
<dbReference type="PATRIC" id="fig|1359152.3.peg.650"/>
<comment type="caution">
    <text evidence="1">The sequence shown here is derived from an EMBL/GenBank/DDBJ whole genome shotgun (WGS) entry which is preliminary data.</text>
</comment>
<reference evidence="1 2" key="1">
    <citation type="submission" date="2015-02" db="EMBL/GenBank/DDBJ databases">
        <title>Genome Sequencing of Rickettsiales.</title>
        <authorList>
            <person name="Daugherty S.C."/>
            <person name="Su Q."/>
            <person name="Abolude K."/>
            <person name="Beier-Sexton M."/>
            <person name="Carlyon J.A."/>
            <person name="Carter R."/>
            <person name="Day N.P."/>
            <person name="Dumler S.J."/>
            <person name="Dyachenko V."/>
            <person name="Godinez A."/>
            <person name="Kurtti T.J."/>
            <person name="Lichay M."/>
            <person name="Mullins K.E."/>
            <person name="Ott S."/>
            <person name="Pappas-Brown V."/>
            <person name="Paris D.H."/>
            <person name="Patel P."/>
            <person name="Richards A.L."/>
            <person name="Sadzewicz L."/>
            <person name="Sears K."/>
            <person name="Seidman D."/>
            <person name="Sengamalay N."/>
            <person name="Stenos J."/>
            <person name="Tallon L.J."/>
            <person name="Vincent G."/>
            <person name="Fraser C.M."/>
            <person name="Munderloh U."/>
            <person name="Dunning-Hotopp J.C."/>
        </authorList>
    </citation>
    <scope>NUCLEOTIDE SEQUENCE [LARGE SCALE GENOMIC DNA]</scope>
    <source>
        <strain evidence="1 2">ApMUC09</strain>
    </source>
</reference>
<dbReference type="AlphaFoldDB" id="A0A0F3NAS5"/>
<protein>
    <submittedName>
        <fullName evidence="1">Putative twitching motility protein</fullName>
    </submittedName>
</protein>
<dbReference type="Gene3D" id="3.40.50.300">
    <property type="entry name" value="P-loop containing nucleotide triphosphate hydrolases"/>
    <property type="match status" value="1"/>
</dbReference>
<dbReference type="Gene3D" id="3.30.450.90">
    <property type="match status" value="1"/>
</dbReference>
<dbReference type="EMBL" id="LANV01000001">
    <property type="protein sequence ID" value="KJV65135.1"/>
    <property type="molecule type" value="Genomic_DNA"/>
</dbReference>
<dbReference type="InterPro" id="IPR027417">
    <property type="entry name" value="P-loop_NTPase"/>
</dbReference>
<organism evidence="1 2">
    <name type="scientific">Anaplasma phagocytophilum str. ApMUC09</name>
    <dbReference type="NCBI Taxonomy" id="1359152"/>
    <lineage>
        <taxon>Bacteria</taxon>
        <taxon>Pseudomonadati</taxon>
        <taxon>Pseudomonadota</taxon>
        <taxon>Alphaproteobacteria</taxon>
        <taxon>Rickettsiales</taxon>
        <taxon>Anaplasmataceae</taxon>
        <taxon>Anaplasma</taxon>
        <taxon>phagocytophilum group</taxon>
    </lineage>
</organism>
<proteinExistence type="predicted"/>
<evidence type="ECO:0000313" key="1">
    <source>
        <dbReference type="EMBL" id="KJV65135.1"/>
    </source>
</evidence>